<dbReference type="InterPro" id="IPR028202">
    <property type="entry name" value="Reductase_C"/>
</dbReference>
<dbReference type="GO" id="GO:0004324">
    <property type="term" value="F:ferredoxin-NADP+ reductase activity"/>
    <property type="evidence" value="ECO:0007669"/>
    <property type="project" value="UniProtKB-EC"/>
</dbReference>
<dbReference type="Pfam" id="PF07992">
    <property type="entry name" value="Pyr_redox_2"/>
    <property type="match status" value="1"/>
</dbReference>
<keyword evidence="2" id="KW-0285">Flavoprotein</keyword>
<dbReference type="PANTHER" id="PTHR43557:SF2">
    <property type="entry name" value="RIESKE DOMAIN-CONTAINING PROTEIN-RELATED"/>
    <property type="match status" value="1"/>
</dbReference>
<proteinExistence type="predicted"/>
<feature type="domain" description="FAD/NAD(P)-binding" evidence="5">
    <location>
        <begin position="4"/>
        <end position="300"/>
    </location>
</feature>
<dbReference type="SUPFAM" id="SSF55424">
    <property type="entry name" value="FAD/NAD-linked reductases, dimerisation (C-terminal) domain"/>
    <property type="match status" value="1"/>
</dbReference>
<comment type="cofactor">
    <cofactor evidence="1">
        <name>FAD</name>
        <dbReference type="ChEBI" id="CHEBI:57692"/>
    </cofactor>
</comment>
<dbReference type="InterPro" id="IPR050446">
    <property type="entry name" value="FAD-oxidoreductase/Apoptosis"/>
</dbReference>
<reference evidence="8" key="1">
    <citation type="submission" date="2016-12" db="EMBL/GenBank/DDBJ databases">
        <authorList>
            <person name="Brunel B."/>
        </authorList>
    </citation>
    <scope>NUCLEOTIDE SEQUENCE [LARGE SCALE GENOMIC DNA]</scope>
</reference>
<dbReference type="SUPFAM" id="SSF51905">
    <property type="entry name" value="FAD/NAD(P)-binding domain"/>
    <property type="match status" value="1"/>
</dbReference>
<dbReference type="PRINTS" id="PR00368">
    <property type="entry name" value="FADPNR"/>
</dbReference>
<gene>
    <name evidence="7" type="primary">fdr</name>
    <name evidence="7" type="ORF">BQ8482_111271</name>
</gene>
<dbReference type="EC" id="1.18.1.3" evidence="7"/>
<dbReference type="Proteomes" id="UP000245698">
    <property type="component" value="Unassembled WGS sequence"/>
</dbReference>
<evidence type="ECO:0000256" key="3">
    <source>
        <dbReference type="ARBA" id="ARBA00022827"/>
    </source>
</evidence>
<sequence length="418" mass="44922">MRNYDCLIVGSGHGGVQAAVALRQHRFSGSIGLVSDDPDLPYERPPLSKDYLSGAKAFERIMIRPPDFWAARNIDLLLGNEVTRLDVRNKRVSCADETAFGYGHLIWSAGGRPRKMTCAGHNLRGIHSVRSRKNVDGIMDELAGIRRVVVIGGGYIGLEAAAVLSKLGKAVVVLEAMNRVLARVAAEPLSRFYEKEHGDHGIDIRLETNVESFVGRDGRLAGVRLTNGETLPADMAIVGIGILPCVEPLIAAGATGSNGVDVDDHCRTSLPEVFAIGDCARVTVGHGLRIESVQNATDQATAVAKTLCGQPTPFGAVPWFWSNQYDLRLQTVGLSSGYDEAIIRGNPAERKFTVVYLRDGAVIALDCVNSTKDYVEGRVLVERRARIGADMLADSSITLKSMMNGCVDAAASAVRGKV</sequence>
<dbReference type="GO" id="GO:0008860">
    <property type="term" value="F:ferredoxin-NAD+ reductase activity"/>
    <property type="evidence" value="ECO:0007669"/>
    <property type="project" value="UniProtKB-EC"/>
</dbReference>
<dbReference type="GO" id="GO:0016651">
    <property type="term" value="F:oxidoreductase activity, acting on NAD(P)H"/>
    <property type="evidence" value="ECO:0007669"/>
    <property type="project" value="TreeGrafter"/>
</dbReference>
<dbReference type="InterPro" id="IPR016156">
    <property type="entry name" value="FAD/NAD-linked_Rdtase_dimer_sf"/>
</dbReference>
<accession>A0A2P9ADZ4</accession>
<name>A0A2P9ADZ4_9HYPH</name>
<dbReference type="EMBL" id="FUIG01000013">
    <property type="protein sequence ID" value="SJM29341.1"/>
    <property type="molecule type" value="Genomic_DNA"/>
</dbReference>
<keyword evidence="4 7" id="KW-0560">Oxidoreductase</keyword>
<organism evidence="7 8">
    <name type="scientific">Mesorhizobium delmotii</name>
    <dbReference type="NCBI Taxonomy" id="1631247"/>
    <lineage>
        <taxon>Bacteria</taxon>
        <taxon>Pseudomonadati</taxon>
        <taxon>Pseudomonadota</taxon>
        <taxon>Alphaproteobacteria</taxon>
        <taxon>Hyphomicrobiales</taxon>
        <taxon>Phyllobacteriaceae</taxon>
        <taxon>Mesorhizobium</taxon>
    </lineage>
</organism>
<keyword evidence="3" id="KW-0274">FAD</keyword>
<dbReference type="GO" id="GO:0005737">
    <property type="term" value="C:cytoplasm"/>
    <property type="evidence" value="ECO:0007669"/>
    <property type="project" value="TreeGrafter"/>
</dbReference>
<dbReference type="AlphaFoldDB" id="A0A2P9ADZ4"/>
<feature type="domain" description="Reductase C-terminal" evidence="6">
    <location>
        <begin position="319"/>
        <end position="402"/>
    </location>
</feature>
<dbReference type="EC" id="1.18.1.2" evidence="7"/>
<evidence type="ECO:0000259" key="6">
    <source>
        <dbReference type="Pfam" id="PF14759"/>
    </source>
</evidence>
<evidence type="ECO:0000256" key="1">
    <source>
        <dbReference type="ARBA" id="ARBA00001974"/>
    </source>
</evidence>
<dbReference type="PRINTS" id="PR00411">
    <property type="entry name" value="PNDRDTASEI"/>
</dbReference>
<dbReference type="Gene3D" id="3.50.50.60">
    <property type="entry name" value="FAD/NAD(P)-binding domain"/>
    <property type="match status" value="2"/>
</dbReference>
<evidence type="ECO:0000313" key="7">
    <source>
        <dbReference type="EMBL" id="SJM29341.1"/>
    </source>
</evidence>
<evidence type="ECO:0000256" key="4">
    <source>
        <dbReference type="ARBA" id="ARBA00023002"/>
    </source>
</evidence>
<dbReference type="Pfam" id="PF14759">
    <property type="entry name" value="Reductase_C"/>
    <property type="match status" value="1"/>
</dbReference>
<evidence type="ECO:0000259" key="5">
    <source>
        <dbReference type="Pfam" id="PF07992"/>
    </source>
</evidence>
<dbReference type="PANTHER" id="PTHR43557">
    <property type="entry name" value="APOPTOSIS-INDUCING FACTOR 1"/>
    <property type="match status" value="1"/>
</dbReference>
<evidence type="ECO:0000256" key="2">
    <source>
        <dbReference type="ARBA" id="ARBA00022630"/>
    </source>
</evidence>
<dbReference type="InterPro" id="IPR036188">
    <property type="entry name" value="FAD/NAD-bd_sf"/>
</dbReference>
<dbReference type="RefSeq" id="WP_123146854.1">
    <property type="nucleotide sequence ID" value="NZ_FUIG01000013.1"/>
</dbReference>
<evidence type="ECO:0000313" key="8">
    <source>
        <dbReference type="Proteomes" id="UP000245698"/>
    </source>
</evidence>
<protein>
    <submittedName>
        <fullName evidence="7">Ferredoxin--NAD(P)(+) reductase fdr</fullName>
        <ecNumber evidence="7">1.18.1.2</ecNumber>
        <ecNumber evidence="7">1.18.1.3</ecNumber>
    </submittedName>
</protein>
<dbReference type="InterPro" id="IPR023753">
    <property type="entry name" value="FAD/NAD-binding_dom"/>
</dbReference>
<keyword evidence="8" id="KW-1185">Reference proteome</keyword>
<dbReference type="Gene3D" id="3.30.390.30">
    <property type="match status" value="1"/>
</dbReference>